<dbReference type="GO" id="GO:0005886">
    <property type="term" value="C:plasma membrane"/>
    <property type="evidence" value="ECO:0007669"/>
    <property type="project" value="InterPro"/>
</dbReference>
<dbReference type="AlphaFoldDB" id="A0A0H2R5A3"/>
<dbReference type="OrthoDB" id="3366093at2759"/>
<dbReference type="EMBL" id="KQ086169">
    <property type="protein sequence ID" value="KLO06960.1"/>
    <property type="molecule type" value="Genomic_DNA"/>
</dbReference>
<dbReference type="STRING" id="27342.A0A0H2R5A3"/>
<keyword evidence="4" id="KW-1185">Reference proteome</keyword>
<dbReference type="GO" id="GO:0001402">
    <property type="term" value="P:signal transduction involved in filamentous growth"/>
    <property type="evidence" value="ECO:0007669"/>
    <property type="project" value="TreeGrafter"/>
</dbReference>
<dbReference type="GO" id="GO:0030427">
    <property type="term" value="C:site of polarized growth"/>
    <property type="evidence" value="ECO:0007669"/>
    <property type="project" value="TreeGrafter"/>
</dbReference>
<protein>
    <submittedName>
        <fullName evidence="3">Uncharacterized protein</fullName>
    </submittedName>
</protein>
<dbReference type="GO" id="GO:0005576">
    <property type="term" value="C:extracellular region"/>
    <property type="evidence" value="ECO:0007669"/>
    <property type="project" value="TreeGrafter"/>
</dbReference>
<reference evidence="3 4" key="1">
    <citation type="submission" date="2015-04" db="EMBL/GenBank/DDBJ databases">
        <title>Complete genome sequence of Schizopora paradoxa KUC8140, a cosmopolitan wood degrader in East Asia.</title>
        <authorList>
            <consortium name="DOE Joint Genome Institute"/>
            <person name="Min B."/>
            <person name="Park H."/>
            <person name="Jang Y."/>
            <person name="Kim J.-J."/>
            <person name="Kim K.H."/>
            <person name="Pangilinan J."/>
            <person name="Lipzen A."/>
            <person name="Riley R."/>
            <person name="Grigoriev I.V."/>
            <person name="Spatafora J.W."/>
            <person name="Choi I.-G."/>
        </authorList>
    </citation>
    <scope>NUCLEOTIDE SEQUENCE [LARGE SCALE GENOMIC DNA]</scope>
    <source>
        <strain evidence="3 4">KUC8140</strain>
    </source>
</reference>
<dbReference type="InterPro" id="IPR039295">
    <property type="entry name" value="MSB2"/>
</dbReference>
<dbReference type="Proteomes" id="UP000053477">
    <property type="component" value="Unassembled WGS sequence"/>
</dbReference>
<dbReference type="GO" id="GO:0031505">
    <property type="term" value="P:fungal-type cell wall organization"/>
    <property type="evidence" value="ECO:0007669"/>
    <property type="project" value="TreeGrafter"/>
</dbReference>
<dbReference type="PANTHER" id="PTHR35778:SF1">
    <property type="entry name" value="SIGNALING MUCIN HKR1-RELATED"/>
    <property type="match status" value="1"/>
</dbReference>
<evidence type="ECO:0000313" key="4">
    <source>
        <dbReference type="Proteomes" id="UP000053477"/>
    </source>
</evidence>
<dbReference type="PANTHER" id="PTHR35778">
    <property type="entry name" value="SIGNALING MUCIN HKR1-RELATED"/>
    <property type="match status" value="1"/>
</dbReference>
<proteinExistence type="predicted"/>
<accession>A0A0H2R5A3</accession>
<evidence type="ECO:0000256" key="2">
    <source>
        <dbReference type="SAM" id="Phobius"/>
    </source>
</evidence>
<organism evidence="3 4">
    <name type="scientific">Schizopora paradoxa</name>
    <dbReference type="NCBI Taxonomy" id="27342"/>
    <lineage>
        <taxon>Eukaryota</taxon>
        <taxon>Fungi</taxon>
        <taxon>Dikarya</taxon>
        <taxon>Basidiomycota</taxon>
        <taxon>Agaricomycotina</taxon>
        <taxon>Agaricomycetes</taxon>
        <taxon>Hymenochaetales</taxon>
        <taxon>Schizoporaceae</taxon>
        <taxon>Schizopora</taxon>
    </lineage>
</organism>
<feature type="region of interest" description="Disordered" evidence="1">
    <location>
        <begin position="179"/>
        <end position="204"/>
    </location>
</feature>
<dbReference type="GO" id="GO:0009986">
    <property type="term" value="C:cell surface"/>
    <property type="evidence" value="ECO:0007669"/>
    <property type="project" value="TreeGrafter"/>
</dbReference>
<dbReference type="GO" id="GO:0006972">
    <property type="term" value="P:hyperosmotic response"/>
    <property type="evidence" value="ECO:0007669"/>
    <property type="project" value="TreeGrafter"/>
</dbReference>
<evidence type="ECO:0000313" key="3">
    <source>
        <dbReference type="EMBL" id="KLO06960.1"/>
    </source>
</evidence>
<gene>
    <name evidence="3" type="ORF">SCHPADRAFT_837340</name>
</gene>
<name>A0A0H2R5A3_9AGAM</name>
<dbReference type="GO" id="GO:0030010">
    <property type="term" value="P:establishment of cell polarity"/>
    <property type="evidence" value="ECO:0007669"/>
    <property type="project" value="TreeGrafter"/>
</dbReference>
<keyword evidence="2" id="KW-0472">Membrane</keyword>
<feature type="region of interest" description="Disordered" evidence="1">
    <location>
        <begin position="119"/>
        <end position="138"/>
    </location>
</feature>
<dbReference type="GO" id="GO:0005034">
    <property type="term" value="F:osmosensor activity"/>
    <property type="evidence" value="ECO:0007669"/>
    <property type="project" value="InterPro"/>
</dbReference>
<keyword evidence="2" id="KW-1133">Transmembrane helix</keyword>
<dbReference type="InParanoid" id="A0A0H2R5A3"/>
<feature type="transmembrane region" description="Helical" evidence="2">
    <location>
        <begin position="146"/>
        <end position="167"/>
    </location>
</feature>
<evidence type="ECO:0000256" key="1">
    <source>
        <dbReference type="SAM" id="MobiDB-lite"/>
    </source>
</evidence>
<feature type="region of interest" description="Disordered" evidence="1">
    <location>
        <begin position="217"/>
        <end position="236"/>
    </location>
</feature>
<keyword evidence="2" id="KW-0812">Transmembrane</keyword>
<dbReference type="GO" id="GO:0007232">
    <property type="term" value="P:osmosensory signaling pathway via Sho1 osmosensor"/>
    <property type="evidence" value="ECO:0007669"/>
    <property type="project" value="InterPro"/>
</dbReference>
<sequence>MFDTSLGWQFVSQNTQSAGQLLAYVPTILQAALGLTPDQVKTFALQVWEPSTYTGPQDAAQLRTVYIGYIPVAQVDILAQQIKALQSPFYTATTGIPASIAAHVDASFAVDAVANPISSTGSDNGSSTGDATTNSASGSSNARLDAIIGVCSALGGITLLIIAWLAYRNYKQRQELAHRRLSDPPPMDQSPAPGQDFDRDSVGGNRRRSFYFAEDSLRGYAEQPAPQDDRGVGASSGMMRERRPIVPGTISTPILRDNTLNW</sequence>